<name>M1C312_SOLTU</name>
<dbReference type="ExpressionAtlas" id="M1C312">
    <property type="expression patterns" value="baseline"/>
</dbReference>
<dbReference type="HOGENOM" id="CLU_3127992_0_0_1"/>
<evidence type="ECO:0000313" key="1">
    <source>
        <dbReference type="EnsemblPlants" id="PGSC0003DMT400058634"/>
    </source>
</evidence>
<protein>
    <submittedName>
        <fullName evidence="1">Uncharacterized protein</fullName>
    </submittedName>
</protein>
<evidence type="ECO:0000313" key="2">
    <source>
        <dbReference type="Proteomes" id="UP000011115"/>
    </source>
</evidence>
<reference evidence="2" key="1">
    <citation type="journal article" date="2011" name="Nature">
        <title>Genome sequence and analysis of the tuber crop potato.</title>
        <authorList>
            <consortium name="The Potato Genome Sequencing Consortium"/>
        </authorList>
    </citation>
    <scope>NUCLEOTIDE SEQUENCE [LARGE SCALE GENOMIC DNA]</scope>
    <source>
        <strain evidence="2">cv. DM1-3 516 R44</strain>
    </source>
</reference>
<sequence>MEIDMFLTAIDFASASSTSLSVTLSLLSEKMPLGCKRIVSTYVMKILECL</sequence>
<reference evidence="1" key="2">
    <citation type="submission" date="2015-06" db="UniProtKB">
        <authorList>
            <consortium name="EnsemblPlants"/>
        </authorList>
    </citation>
    <scope>IDENTIFICATION</scope>
    <source>
        <strain evidence="1">DM1-3 516 R44</strain>
    </source>
</reference>
<keyword evidence="2" id="KW-1185">Reference proteome</keyword>
<dbReference type="Proteomes" id="UP000011115">
    <property type="component" value="Unassembled WGS sequence"/>
</dbReference>
<dbReference type="AlphaFoldDB" id="M1C312"/>
<organism evidence="1 2">
    <name type="scientific">Solanum tuberosum</name>
    <name type="common">Potato</name>
    <dbReference type="NCBI Taxonomy" id="4113"/>
    <lineage>
        <taxon>Eukaryota</taxon>
        <taxon>Viridiplantae</taxon>
        <taxon>Streptophyta</taxon>
        <taxon>Embryophyta</taxon>
        <taxon>Tracheophyta</taxon>
        <taxon>Spermatophyta</taxon>
        <taxon>Magnoliopsida</taxon>
        <taxon>eudicotyledons</taxon>
        <taxon>Gunneridae</taxon>
        <taxon>Pentapetalae</taxon>
        <taxon>asterids</taxon>
        <taxon>lamiids</taxon>
        <taxon>Solanales</taxon>
        <taxon>Solanaceae</taxon>
        <taxon>Solanoideae</taxon>
        <taxon>Solaneae</taxon>
        <taxon>Solanum</taxon>
    </lineage>
</organism>
<gene>
    <name evidence="1" type="primary">LOC102604370</name>
</gene>
<accession>M1C312</accession>
<dbReference type="EnsemblPlants" id="PGSC0003DMT400058634">
    <property type="protein sequence ID" value="PGSC0003DMT400058634"/>
    <property type="gene ID" value="PGSC0003DMG400022781"/>
</dbReference>
<proteinExistence type="predicted"/>
<dbReference type="Gramene" id="PGSC0003DMT400058634">
    <property type="protein sequence ID" value="PGSC0003DMT400058634"/>
    <property type="gene ID" value="PGSC0003DMG400022781"/>
</dbReference>